<dbReference type="Proteomes" id="UP000199138">
    <property type="component" value="Unassembled WGS sequence"/>
</dbReference>
<accession>A0A1I7FR12</accession>
<protein>
    <recommendedName>
        <fullName evidence="3">Peptidylprolyl isomerase</fullName>
    </recommendedName>
</protein>
<evidence type="ECO:0000313" key="2">
    <source>
        <dbReference type="Proteomes" id="UP000199138"/>
    </source>
</evidence>
<keyword evidence="2" id="KW-1185">Reference proteome</keyword>
<proteinExistence type="predicted"/>
<sequence>MVSCNLIKKEPEKEVVARVGEDFLYKDELLSLMPKGVSSQDSLLLVQNYINSWATKRLLMKNAQKNLSEQKIQEFNLLVSDYKNDLYTKAYLEALVLRSLDTIVKDTVLSKYYVENKDNFKLSESVLKLRFISVPKNNDKISKFKEKLKRFNEEDQQYLDSLSYQYSNYMFNDSVWLKSSELIRKIPPLNQENLGDYLKKSQFFELQDSLGVYLMRVNDFKKTNDAAPLAFIKPTIRQIILNQRKLEFIRNLKKDILNDAIEDKQFQIYDEKDE</sequence>
<name>A0A1I7FR12_9FLAO</name>
<gene>
    <name evidence="1" type="ORF">SAMN05216480_102136</name>
</gene>
<evidence type="ECO:0008006" key="3">
    <source>
        <dbReference type="Google" id="ProtNLM"/>
    </source>
</evidence>
<dbReference type="EMBL" id="FPBK01000002">
    <property type="protein sequence ID" value="SFU38588.1"/>
    <property type="molecule type" value="Genomic_DNA"/>
</dbReference>
<organism evidence="1 2">
    <name type="scientific">Pustulibacterium marinum</name>
    <dbReference type="NCBI Taxonomy" id="1224947"/>
    <lineage>
        <taxon>Bacteria</taxon>
        <taxon>Pseudomonadati</taxon>
        <taxon>Bacteroidota</taxon>
        <taxon>Flavobacteriia</taxon>
        <taxon>Flavobacteriales</taxon>
        <taxon>Flavobacteriaceae</taxon>
        <taxon>Pustulibacterium</taxon>
    </lineage>
</organism>
<reference evidence="1 2" key="1">
    <citation type="submission" date="2016-10" db="EMBL/GenBank/DDBJ databases">
        <authorList>
            <person name="de Groot N.N."/>
        </authorList>
    </citation>
    <scope>NUCLEOTIDE SEQUENCE [LARGE SCALE GENOMIC DNA]</scope>
    <source>
        <strain evidence="1 2">CGMCC 1.12333</strain>
    </source>
</reference>
<dbReference type="AlphaFoldDB" id="A0A1I7FR12"/>
<dbReference type="STRING" id="1224947.SAMN05216480_102136"/>
<evidence type="ECO:0000313" key="1">
    <source>
        <dbReference type="EMBL" id="SFU38588.1"/>
    </source>
</evidence>